<reference evidence="1 2" key="1">
    <citation type="submission" date="2017-11" db="EMBL/GenBank/DDBJ databases">
        <title>Infants hospitalized years apart are colonized by the same room-sourced microbial strains.</title>
        <authorList>
            <person name="Brooks B."/>
            <person name="Olm M.R."/>
            <person name="Firek B.A."/>
            <person name="Baker R."/>
            <person name="Thomas B.C."/>
            <person name="Morowitz M.J."/>
            <person name="Banfield J.F."/>
        </authorList>
    </citation>
    <scope>NUCLEOTIDE SEQUENCE [LARGE SCALE GENOMIC DNA]</scope>
    <source>
        <strain evidence="1">S2_009_000_R2_76</strain>
    </source>
</reference>
<comment type="caution">
    <text evidence="1">The sequence shown here is derived from an EMBL/GenBank/DDBJ whole genome shotgun (WGS) entry which is preliminary data.</text>
</comment>
<gene>
    <name evidence="1" type="ORF">DI598_21025</name>
</gene>
<name>A0A2W5E5Z0_9SPHI</name>
<evidence type="ECO:0000313" key="1">
    <source>
        <dbReference type="EMBL" id="PZP38143.1"/>
    </source>
</evidence>
<dbReference type="AlphaFoldDB" id="A0A2W5E5Z0"/>
<protein>
    <submittedName>
        <fullName evidence="1">Oxidase</fullName>
    </submittedName>
</protein>
<organism evidence="1 2">
    <name type="scientific">Pseudopedobacter saltans</name>
    <dbReference type="NCBI Taxonomy" id="151895"/>
    <lineage>
        <taxon>Bacteria</taxon>
        <taxon>Pseudomonadati</taxon>
        <taxon>Bacteroidota</taxon>
        <taxon>Sphingobacteriia</taxon>
        <taxon>Sphingobacteriales</taxon>
        <taxon>Sphingobacteriaceae</taxon>
        <taxon>Pseudopedobacter</taxon>
    </lineage>
</organism>
<proteinExistence type="predicted"/>
<sequence length="96" mass="10795">MQDILLDENYDLQIANGDLVVGYSDLQHQELLLVLPKGSLNEFPNATVGIEDFLNDNNVEDMCGEIRRCFTGDGMKVNKVNYSEQTGDLNYDANYS</sequence>
<evidence type="ECO:0000313" key="2">
    <source>
        <dbReference type="Proteomes" id="UP000249645"/>
    </source>
</evidence>
<dbReference type="Proteomes" id="UP000249645">
    <property type="component" value="Unassembled WGS sequence"/>
</dbReference>
<accession>A0A2W5E5Z0</accession>
<dbReference type="EMBL" id="QFOI01000786">
    <property type="protein sequence ID" value="PZP38143.1"/>
    <property type="molecule type" value="Genomic_DNA"/>
</dbReference>